<dbReference type="eggNOG" id="COG5338">
    <property type="taxonomic scope" value="Bacteria"/>
</dbReference>
<feature type="signal peptide" evidence="2">
    <location>
        <begin position="1"/>
        <end position="24"/>
    </location>
</feature>
<evidence type="ECO:0008006" key="5">
    <source>
        <dbReference type="Google" id="ProtNLM"/>
    </source>
</evidence>
<dbReference type="PATRIC" id="fig|472175.3.peg.146"/>
<dbReference type="STRING" id="472175.EL18_00142"/>
<feature type="compositionally biased region" description="Polar residues" evidence="1">
    <location>
        <begin position="52"/>
        <end position="71"/>
    </location>
</feature>
<dbReference type="EMBL" id="JMQM01000001">
    <property type="protein sequence ID" value="KFB09127.1"/>
    <property type="molecule type" value="Genomic_DNA"/>
</dbReference>
<evidence type="ECO:0000256" key="2">
    <source>
        <dbReference type="SAM" id="SignalP"/>
    </source>
</evidence>
<feature type="region of interest" description="Disordered" evidence="1">
    <location>
        <begin position="52"/>
        <end position="158"/>
    </location>
</feature>
<comment type="caution">
    <text evidence="3">The sequence shown here is derived from an EMBL/GenBank/DDBJ whole genome shotgun (WGS) entry which is preliminary data.</text>
</comment>
<sequence length="531" mass="57470">MSRKAFKGRIACVWLVLSSGTAMAMLPHAFAQENELRGGVSEEQVNRQLFTGETTNGIPSNTYEPFTQSPDTAEPGYTIDQAPFSRITARDLPEPRASRADDADAANTALAEGLEADAPTDGTLTGTTEDLETGQTRSLAARPVPPTQVPVPRDETNPYAPIGLRLGTFNAIPTLEQGLTYTTNADNSADAEEALLSETTLRLNAVSDWSRHEASLSGYGTIRRALSGAEIREIRGGGDAALQLDLSDLWQARAALGYQVEEDTAEYVPETASADDPLRHQINASLGVTRDLGRVSLSATGELVREQYSDATLSDGSNLSQEDRNSTLALMRLRTGYHLSPALQPFVELEAGRRVFDNKIDQEGYARSTDRYGVRAGLSVDIAEKLQGEVSAGWLTERLDDERLEDVSGFTLASSLEWSPMRGTVVGLDANTTVNSAGTAGDSGSLLYDGTLRLSRELRANLSGELAFGAAYEDYSNGAHDLTLSAQAATTWWLNRYAGLTGRLRHEKRTSSDETREYDASSIFMGLKLQR</sequence>
<gene>
    <name evidence="3" type="ORF">EL18_00142</name>
</gene>
<feature type="compositionally biased region" description="Basic and acidic residues" evidence="1">
    <location>
        <begin position="88"/>
        <end position="102"/>
    </location>
</feature>
<feature type="chain" id="PRO_5001783035" description="Outer membrane beta-barrel protein" evidence="2">
    <location>
        <begin position="25"/>
        <end position="531"/>
    </location>
</feature>
<protein>
    <recommendedName>
        <fullName evidence="5">Outer membrane beta-barrel protein</fullName>
    </recommendedName>
</protein>
<evidence type="ECO:0000313" key="3">
    <source>
        <dbReference type="EMBL" id="KFB09127.1"/>
    </source>
</evidence>
<name>A0A084U841_9HYPH</name>
<keyword evidence="4" id="KW-1185">Reference proteome</keyword>
<proteinExistence type="predicted"/>
<dbReference type="InterPro" id="IPR018759">
    <property type="entry name" value="BBP2_2"/>
</dbReference>
<evidence type="ECO:0000313" key="4">
    <source>
        <dbReference type="Proteomes" id="UP000053675"/>
    </source>
</evidence>
<dbReference type="Proteomes" id="UP000053675">
    <property type="component" value="Unassembled WGS sequence"/>
</dbReference>
<evidence type="ECO:0000256" key="1">
    <source>
        <dbReference type="SAM" id="MobiDB-lite"/>
    </source>
</evidence>
<dbReference type="Pfam" id="PF10082">
    <property type="entry name" value="BBP2_2"/>
    <property type="match status" value="1"/>
</dbReference>
<dbReference type="RefSeq" id="WP_036478735.1">
    <property type="nucleotide sequence ID" value="NZ_JMQM01000001.1"/>
</dbReference>
<organism evidence="3 4">
    <name type="scientific">Nitratireductor basaltis</name>
    <dbReference type="NCBI Taxonomy" id="472175"/>
    <lineage>
        <taxon>Bacteria</taxon>
        <taxon>Pseudomonadati</taxon>
        <taxon>Pseudomonadota</taxon>
        <taxon>Alphaproteobacteria</taxon>
        <taxon>Hyphomicrobiales</taxon>
        <taxon>Phyllobacteriaceae</taxon>
        <taxon>Nitratireductor</taxon>
    </lineage>
</organism>
<reference evidence="3 4" key="1">
    <citation type="submission" date="2014-05" db="EMBL/GenBank/DDBJ databases">
        <title>Draft Genome Sequence of Nitratireductor basaltis Strain UMTGB225, A Marine Bacterium Isolated from Green Barrel Tunicate.</title>
        <authorList>
            <person name="Gan H.Y."/>
        </authorList>
    </citation>
    <scope>NUCLEOTIDE SEQUENCE [LARGE SCALE GENOMIC DNA]</scope>
    <source>
        <strain evidence="3 4">UMTGB225</strain>
    </source>
</reference>
<keyword evidence="2" id="KW-0732">Signal</keyword>
<accession>A0A084U841</accession>
<dbReference type="AlphaFoldDB" id="A0A084U841"/>